<reference evidence="2" key="1">
    <citation type="submission" date="2021-06" db="EMBL/GenBank/DDBJ databases">
        <authorList>
            <person name="Hodson N. C."/>
            <person name="Mongue J. A."/>
            <person name="Jaron S. K."/>
        </authorList>
    </citation>
    <scope>NUCLEOTIDE SEQUENCE</scope>
</reference>
<organism evidence="2 3">
    <name type="scientific">Allacma fusca</name>
    <dbReference type="NCBI Taxonomy" id="39272"/>
    <lineage>
        <taxon>Eukaryota</taxon>
        <taxon>Metazoa</taxon>
        <taxon>Ecdysozoa</taxon>
        <taxon>Arthropoda</taxon>
        <taxon>Hexapoda</taxon>
        <taxon>Collembola</taxon>
        <taxon>Symphypleona</taxon>
        <taxon>Sminthuridae</taxon>
        <taxon>Allacma</taxon>
    </lineage>
</organism>
<accession>A0A8J2LS88</accession>
<dbReference type="AlphaFoldDB" id="A0A8J2LS88"/>
<keyword evidence="1" id="KW-0812">Transmembrane</keyword>
<dbReference type="Proteomes" id="UP000708208">
    <property type="component" value="Unassembled WGS sequence"/>
</dbReference>
<sequence length="80" mass="8915">MVEKRICCCGSGIWTKVIAWFEIIGSVLAVIFYALALVATVNLLTKSDNPDTKRWLSPQEIDEMKNHLTIAIVPLAEILV</sequence>
<keyword evidence="1" id="KW-0472">Membrane</keyword>
<name>A0A8J2LS88_9HEXA</name>
<dbReference type="EMBL" id="CAJVCH010542814">
    <property type="protein sequence ID" value="CAG7827255.1"/>
    <property type="molecule type" value="Genomic_DNA"/>
</dbReference>
<feature type="transmembrane region" description="Helical" evidence="1">
    <location>
        <begin position="23"/>
        <end position="44"/>
    </location>
</feature>
<evidence type="ECO:0000313" key="2">
    <source>
        <dbReference type="EMBL" id="CAG7827255.1"/>
    </source>
</evidence>
<proteinExistence type="predicted"/>
<gene>
    <name evidence="2" type="ORF">AFUS01_LOCUS37250</name>
</gene>
<protein>
    <submittedName>
        <fullName evidence="2">Uncharacterized protein</fullName>
    </submittedName>
</protein>
<evidence type="ECO:0000313" key="3">
    <source>
        <dbReference type="Proteomes" id="UP000708208"/>
    </source>
</evidence>
<keyword evidence="3" id="KW-1185">Reference proteome</keyword>
<evidence type="ECO:0000256" key="1">
    <source>
        <dbReference type="SAM" id="Phobius"/>
    </source>
</evidence>
<keyword evidence="1" id="KW-1133">Transmembrane helix</keyword>
<comment type="caution">
    <text evidence="2">The sequence shown here is derived from an EMBL/GenBank/DDBJ whole genome shotgun (WGS) entry which is preliminary data.</text>
</comment>